<proteinExistence type="predicted"/>
<dbReference type="KEGG" id="goq:ACH46_02925"/>
<name>A0A0N9NEG2_9ACTN</name>
<dbReference type="Proteomes" id="UP000063789">
    <property type="component" value="Chromosome"/>
</dbReference>
<evidence type="ECO:0000256" key="1">
    <source>
        <dbReference type="SAM" id="MobiDB-lite"/>
    </source>
</evidence>
<dbReference type="EMBL" id="CP011853">
    <property type="protein sequence ID" value="ALG83645.1"/>
    <property type="molecule type" value="Genomic_DNA"/>
</dbReference>
<organism evidence="2 3">
    <name type="scientific">Gordonia phthalatica</name>
    <dbReference type="NCBI Taxonomy" id="1136941"/>
    <lineage>
        <taxon>Bacteria</taxon>
        <taxon>Bacillati</taxon>
        <taxon>Actinomycetota</taxon>
        <taxon>Actinomycetes</taxon>
        <taxon>Mycobacteriales</taxon>
        <taxon>Gordoniaceae</taxon>
        <taxon>Gordonia</taxon>
    </lineage>
</organism>
<accession>A0A0N9NEG2</accession>
<reference evidence="3" key="1">
    <citation type="submission" date="2015-06" db="EMBL/GenBank/DDBJ databases">
        <title>Complete genome sequence and metabolic analysis of phthalate degradation pathway in Gordonia sp. QH-11.</title>
        <authorList>
            <person name="Jin D."/>
            <person name="Kong X."/>
            <person name="Bai Z."/>
        </authorList>
    </citation>
    <scope>NUCLEOTIDE SEQUENCE [LARGE SCALE GENOMIC DNA]</scope>
    <source>
        <strain evidence="3">QH-11</strain>
    </source>
</reference>
<dbReference type="PATRIC" id="fig|1136941.3.peg.589"/>
<dbReference type="AlphaFoldDB" id="A0A0N9NEG2"/>
<evidence type="ECO:0000313" key="2">
    <source>
        <dbReference type="EMBL" id="ALG83645.1"/>
    </source>
</evidence>
<keyword evidence="3" id="KW-1185">Reference proteome</keyword>
<evidence type="ECO:0000313" key="3">
    <source>
        <dbReference type="Proteomes" id="UP000063789"/>
    </source>
</evidence>
<sequence>MNPWGRRSGNVSGTEEVSMDGSRQRVLTERDRYQAALTLALASRTMKQPVPPEATAVIDSYEAEHGKCEVMPELPPPTWAQRVKSFFLRS</sequence>
<feature type="region of interest" description="Disordered" evidence="1">
    <location>
        <begin position="1"/>
        <end position="26"/>
    </location>
</feature>
<gene>
    <name evidence="2" type="ORF">ACH46_02925</name>
</gene>
<protein>
    <submittedName>
        <fullName evidence="2">Uncharacterized protein</fullName>
    </submittedName>
</protein>
<reference evidence="2 3" key="2">
    <citation type="journal article" date="2017" name="Int. J. Syst. Evol. Microbiol.">
        <title>Gordonia phthalatica sp. nov., a di-n-butyl phthalate-degrading bacterium isolated from activated sludge.</title>
        <authorList>
            <person name="Jin D."/>
            <person name="Kong X."/>
            <person name="Jia M."/>
            <person name="Yu X."/>
            <person name="Wang X."/>
            <person name="Zhuang X."/>
            <person name="Deng Y."/>
            <person name="Bai Z."/>
        </authorList>
    </citation>
    <scope>NUCLEOTIDE SEQUENCE [LARGE SCALE GENOMIC DNA]</scope>
    <source>
        <strain evidence="2 3">QH-11</strain>
    </source>
</reference>